<name>A0A4R9FNQ4_9LEPT</name>
<keyword evidence="2" id="KW-0732">Signal</keyword>
<gene>
    <name evidence="3" type="ORF">EHO59_16065</name>
</gene>
<dbReference type="Proteomes" id="UP000297453">
    <property type="component" value="Unassembled WGS sequence"/>
</dbReference>
<dbReference type="GO" id="GO:0009279">
    <property type="term" value="C:cell outer membrane"/>
    <property type="evidence" value="ECO:0007669"/>
    <property type="project" value="TreeGrafter"/>
</dbReference>
<feature type="chain" id="PRO_5021003332" evidence="2">
    <location>
        <begin position="21"/>
        <end position="986"/>
    </location>
</feature>
<dbReference type="OrthoDB" id="9810758at2"/>
<keyword evidence="4" id="KW-1185">Reference proteome</keyword>
<proteinExistence type="predicted"/>
<dbReference type="InterPro" id="IPR050218">
    <property type="entry name" value="LptD"/>
</dbReference>
<dbReference type="AlphaFoldDB" id="A0A4R9FNQ4"/>
<feature type="region of interest" description="Disordered" evidence="1">
    <location>
        <begin position="23"/>
        <end position="43"/>
    </location>
</feature>
<comment type="caution">
    <text evidence="3">The sequence shown here is derived from an EMBL/GenBank/DDBJ whole genome shotgun (WGS) entry which is preliminary data.</text>
</comment>
<dbReference type="EMBL" id="RQEP01000019">
    <property type="protein sequence ID" value="TGJ99376.1"/>
    <property type="molecule type" value="Genomic_DNA"/>
</dbReference>
<accession>A0A4R9FNQ4</accession>
<dbReference type="PANTHER" id="PTHR30189">
    <property type="entry name" value="LPS-ASSEMBLY PROTEIN"/>
    <property type="match status" value="1"/>
</dbReference>
<evidence type="ECO:0000256" key="2">
    <source>
        <dbReference type="SAM" id="SignalP"/>
    </source>
</evidence>
<dbReference type="GO" id="GO:1990351">
    <property type="term" value="C:transporter complex"/>
    <property type="evidence" value="ECO:0007669"/>
    <property type="project" value="TreeGrafter"/>
</dbReference>
<dbReference type="PANTHER" id="PTHR30189:SF1">
    <property type="entry name" value="LPS-ASSEMBLY PROTEIN LPTD"/>
    <property type="match status" value="1"/>
</dbReference>
<evidence type="ECO:0000313" key="4">
    <source>
        <dbReference type="Proteomes" id="UP000297453"/>
    </source>
</evidence>
<evidence type="ECO:0000313" key="3">
    <source>
        <dbReference type="EMBL" id="TGJ99376.1"/>
    </source>
</evidence>
<reference evidence="3" key="1">
    <citation type="journal article" date="2019" name="PLoS Negl. Trop. Dis.">
        <title>Revisiting the worldwide diversity of Leptospira species in the environment.</title>
        <authorList>
            <person name="Vincent A.T."/>
            <person name="Schiettekatte O."/>
            <person name="Bourhy P."/>
            <person name="Veyrier F.J."/>
            <person name="Picardeau M."/>
        </authorList>
    </citation>
    <scope>NUCLEOTIDE SEQUENCE [LARGE SCALE GENOMIC DNA]</scope>
    <source>
        <strain evidence="3">SSS9</strain>
    </source>
</reference>
<evidence type="ECO:0000256" key="1">
    <source>
        <dbReference type="SAM" id="MobiDB-lite"/>
    </source>
</evidence>
<protein>
    <submittedName>
        <fullName evidence="3">LPS-assembly protein LptD</fullName>
    </submittedName>
</protein>
<feature type="signal peptide" evidence="2">
    <location>
        <begin position="1"/>
        <end position="20"/>
    </location>
</feature>
<organism evidence="3 4">
    <name type="scientific">Leptospira semungkisensis</name>
    <dbReference type="NCBI Taxonomy" id="2484985"/>
    <lineage>
        <taxon>Bacteria</taxon>
        <taxon>Pseudomonadati</taxon>
        <taxon>Spirochaetota</taxon>
        <taxon>Spirochaetia</taxon>
        <taxon>Leptospirales</taxon>
        <taxon>Leptospiraceae</taxon>
        <taxon>Leptospira</taxon>
    </lineage>
</organism>
<dbReference type="RefSeq" id="WP_135589467.1">
    <property type="nucleotide sequence ID" value="NZ_RQEP01000019.1"/>
</dbReference>
<sequence>MRPWIRNCLILLFLPSLALAQQTGDSGPRVPGLPEATATEDDTQRSVVKTRNRLLGRSIEILSEREVDEQLENLGLSREGSIYTRRKRLKAALGEKEDTKPDFSALAETNKKELPMVIENAAEGELMRVDKTKGGVLVLRGRVRLKLRTGALEAETISVDSDRQEIYAEGGIKFEDGRAKVTGDKFIYDYKLDKGVVYNTKGTMSPAYFVGEKFKKLDDKRYMLEMGYFTSCNAEKPHYSFKVDKVTIYDDKTIIGSNVRFQVGGTTVFWLPFFYNNNLGNGWNTQMGKNNTQGLFMQNSFQWSVLPGNSWSPMGYKFRADFYEMTGQAFQMEMWRQSANLNYQIDVGYANHKAYQIVPGYQNRFANYGLGTTGVTNEIDKGDYYGTNIPNIGVDKDPWWKGRIFLNSKMNNTEKDVTRNISIQYENYTNRLFEYEYGNRYQPNNSLQSLYTYRDVRFGYVRNSLEWKADYTENRGDLSVNVNMKRNMLFYNLTPLGKSGYFPTVDVLPSTTIKNSSEVTRLPYFETPVYWDTYLTNTLLRFYGVPVQEKLKIPTPDGNYNDPNGDYKDNLLRTQSFLQGETGFRTSMNFGSYISLAPAVYYGAKKQSAQLPAGTASSSTVNTNFTSLERSLARDSYQYFRTNTNLRVGAPILFFNATYRKLEAEKPELQDPILMKNRQHEVELSLESYALENFEISLRTIRDLRNFSDQYQPQPTNKERWYFTVFRFAGYIDFLEGFSKRKRSLLERKRSFYSGIFFNNDFVYHTPLGRPLSNNLTVSYKMGGFRLPFLRYIRELEVGTTWYHIYYASMVDNYRIYAKASIDITRELGFEAEIDSRVTEPWRYTNQTDNYYYQRYIVNQDPTAPFTSMNMTSTSLGQDLINGTGLNGTQARQNTALNINRVMGTIKYNLHTMNFRLGLSSDLRSVPGGTTGASQVTFYDQSIFFSISLTDFSLGQEDASQLTRMRLYRFKKRPLKAGYVEGVESQ</sequence>